<reference evidence="4" key="1">
    <citation type="journal article" date="2023" name="IScience">
        <title>Live-bearing cockroach genome reveals convergent evolutionary mechanisms linked to viviparity in insects and beyond.</title>
        <authorList>
            <person name="Fouks B."/>
            <person name="Harrison M.C."/>
            <person name="Mikhailova A.A."/>
            <person name="Marchal E."/>
            <person name="English S."/>
            <person name="Carruthers M."/>
            <person name="Jennings E.C."/>
            <person name="Chiamaka E.L."/>
            <person name="Frigard R.A."/>
            <person name="Pippel M."/>
            <person name="Attardo G.M."/>
            <person name="Benoit J.B."/>
            <person name="Bornberg-Bauer E."/>
            <person name="Tobe S.S."/>
        </authorList>
    </citation>
    <scope>NUCLEOTIDE SEQUENCE</scope>
    <source>
        <strain evidence="4">Stay&amp;Tobe</strain>
    </source>
</reference>
<reference evidence="4" key="2">
    <citation type="submission" date="2023-05" db="EMBL/GenBank/DDBJ databases">
        <authorList>
            <person name="Fouks B."/>
        </authorList>
    </citation>
    <scope>NUCLEOTIDE SEQUENCE</scope>
    <source>
        <strain evidence="4">Stay&amp;Tobe</strain>
        <tissue evidence="4">Testes</tissue>
    </source>
</reference>
<dbReference type="PROSITE" id="PS51004">
    <property type="entry name" value="SEMA"/>
    <property type="match status" value="1"/>
</dbReference>
<dbReference type="GO" id="GO:0030215">
    <property type="term" value="F:semaphorin receptor binding"/>
    <property type="evidence" value="ECO:0007669"/>
    <property type="project" value="InterPro"/>
</dbReference>
<dbReference type="GO" id="GO:0071526">
    <property type="term" value="P:semaphorin-plexin signaling pathway"/>
    <property type="evidence" value="ECO:0007669"/>
    <property type="project" value="TreeGrafter"/>
</dbReference>
<feature type="domain" description="Sema" evidence="3">
    <location>
        <begin position="1"/>
        <end position="189"/>
    </location>
</feature>
<dbReference type="GO" id="GO:0030335">
    <property type="term" value="P:positive regulation of cell migration"/>
    <property type="evidence" value="ECO:0007669"/>
    <property type="project" value="TreeGrafter"/>
</dbReference>
<dbReference type="EMBL" id="JASPKZ010007330">
    <property type="protein sequence ID" value="KAJ9584969.1"/>
    <property type="molecule type" value="Genomic_DNA"/>
</dbReference>
<evidence type="ECO:0000256" key="2">
    <source>
        <dbReference type="PROSITE-ProRule" id="PRU00352"/>
    </source>
</evidence>
<keyword evidence="5" id="KW-1185">Reference proteome</keyword>
<evidence type="ECO:0000313" key="5">
    <source>
        <dbReference type="Proteomes" id="UP001233999"/>
    </source>
</evidence>
<sequence>QVNFDSGFEGSPMCCHNIENVNSVTESLKGVAKCPYSPQANVTALMTSNGQYYAGSPMDFCGADPTISCSLSGMTIRTKQFGSKWLNEPQFVGSFETSTFVYFLFRESAVKYINCGKIIYSHIARVCKNDRGGHLMLKDNWTTFLKAHLNCSIPGEFPFYFDEIQGMSYVESENMVYATFTTPSNFITF</sequence>
<protein>
    <recommendedName>
        <fullName evidence="3">Sema domain-containing protein</fullName>
    </recommendedName>
</protein>
<evidence type="ECO:0000259" key="3">
    <source>
        <dbReference type="PROSITE" id="PS51004"/>
    </source>
</evidence>
<dbReference type="InterPro" id="IPR015943">
    <property type="entry name" value="WD40/YVTN_repeat-like_dom_sf"/>
</dbReference>
<accession>A0AAD8ECN6</accession>
<comment type="caution">
    <text evidence="4">The sequence shown here is derived from an EMBL/GenBank/DDBJ whole genome shotgun (WGS) entry which is preliminary data.</text>
</comment>
<dbReference type="Proteomes" id="UP001233999">
    <property type="component" value="Unassembled WGS sequence"/>
</dbReference>
<dbReference type="PANTHER" id="PTHR11036">
    <property type="entry name" value="SEMAPHORIN"/>
    <property type="match status" value="1"/>
</dbReference>
<dbReference type="GO" id="GO:0045499">
    <property type="term" value="F:chemorepellent activity"/>
    <property type="evidence" value="ECO:0007669"/>
    <property type="project" value="TreeGrafter"/>
</dbReference>
<dbReference type="InterPro" id="IPR001627">
    <property type="entry name" value="Semap_dom"/>
</dbReference>
<evidence type="ECO:0000313" key="4">
    <source>
        <dbReference type="EMBL" id="KAJ9584969.1"/>
    </source>
</evidence>
<dbReference type="InterPro" id="IPR036352">
    <property type="entry name" value="Semap_dom_sf"/>
</dbReference>
<dbReference type="AlphaFoldDB" id="A0AAD8ECN6"/>
<keyword evidence="1" id="KW-0221">Differentiation</keyword>
<organism evidence="4 5">
    <name type="scientific">Diploptera punctata</name>
    <name type="common">Pacific beetle cockroach</name>
    <dbReference type="NCBI Taxonomy" id="6984"/>
    <lineage>
        <taxon>Eukaryota</taxon>
        <taxon>Metazoa</taxon>
        <taxon>Ecdysozoa</taxon>
        <taxon>Arthropoda</taxon>
        <taxon>Hexapoda</taxon>
        <taxon>Insecta</taxon>
        <taxon>Pterygota</taxon>
        <taxon>Neoptera</taxon>
        <taxon>Polyneoptera</taxon>
        <taxon>Dictyoptera</taxon>
        <taxon>Blattodea</taxon>
        <taxon>Blaberoidea</taxon>
        <taxon>Blaberidae</taxon>
        <taxon>Diplopterinae</taxon>
        <taxon>Diploptera</taxon>
    </lineage>
</organism>
<dbReference type="SMART" id="SM00630">
    <property type="entry name" value="Sema"/>
    <property type="match status" value="1"/>
</dbReference>
<dbReference type="SUPFAM" id="SSF101912">
    <property type="entry name" value="Sema domain"/>
    <property type="match status" value="1"/>
</dbReference>
<dbReference type="GO" id="GO:0007411">
    <property type="term" value="P:axon guidance"/>
    <property type="evidence" value="ECO:0007669"/>
    <property type="project" value="TreeGrafter"/>
</dbReference>
<feature type="non-terminal residue" evidence="4">
    <location>
        <position position="1"/>
    </location>
</feature>
<gene>
    <name evidence="4" type="ORF">L9F63_020687</name>
</gene>
<proteinExistence type="predicted"/>
<dbReference type="InterPro" id="IPR027231">
    <property type="entry name" value="Semaphorin"/>
</dbReference>
<dbReference type="Gene3D" id="2.130.10.10">
    <property type="entry name" value="YVTN repeat-like/Quinoprotein amine dehydrogenase"/>
    <property type="match status" value="1"/>
</dbReference>
<evidence type="ECO:0000256" key="1">
    <source>
        <dbReference type="ARBA" id="ARBA00022782"/>
    </source>
</evidence>
<dbReference type="PANTHER" id="PTHR11036:SF79">
    <property type="entry name" value="SEMAPHORIN 5C, ISOFORM A"/>
    <property type="match status" value="1"/>
</dbReference>
<name>A0AAD8ECN6_DIPPU</name>
<comment type="caution">
    <text evidence="2">Lacks conserved residue(s) required for the propagation of feature annotation.</text>
</comment>
<dbReference type="GO" id="GO:0005886">
    <property type="term" value="C:plasma membrane"/>
    <property type="evidence" value="ECO:0007669"/>
    <property type="project" value="TreeGrafter"/>
</dbReference>